<gene>
    <name evidence="1" type="ORF">LCGC14_2154230</name>
</gene>
<organism evidence="1">
    <name type="scientific">marine sediment metagenome</name>
    <dbReference type="NCBI Taxonomy" id="412755"/>
    <lineage>
        <taxon>unclassified sequences</taxon>
        <taxon>metagenomes</taxon>
        <taxon>ecological metagenomes</taxon>
    </lineage>
</organism>
<feature type="non-terminal residue" evidence="1">
    <location>
        <position position="51"/>
    </location>
</feature>
<accession>A0A0F9GR03</accession>
<name>A0A0F9GR03_9ZZZZ</name>
<reference evidence="1" key="1">
    <citation type="journal article" date="2015" name="Nature">
        <title>Complex archaea that bridge the gap between prokaryotes and eukaryotes.</title>
        <authorList>
            <person name="Spang A."/>
            <person name="Saw J.H."/>
            <person name="Jorgensen S.L."/>
            <person name="Zaremba-Niedzwiedzka K."/>
            <person name="Martijn J."/>
            <person name="Lind A.E."/>
            <person name="van Eijk R."/>
            <person name="Schleper C."/>
            <person name="Guy L."/>
            <person name="Ettema T.J."/>
        </authorList>
    </citation>
    <scope>NUCLEOTIDE SEQUENCE</scope>
</reference>
<sequence length="51" mass="6107">MEQRNVLISQEYDLEKTAERVCSVMDLEPSEIWRAAKEFRRVAGRSLLCYW</sequence>
<evidence type="ECO:0000313" key="1">
    <source>
        <dbReference type="EMBL" id="KKL65517.1"/>
    </source>
</evidence>
<dbReference type="AlphaFoldDB" id="A0A0F9GR03"/>
<proteinExistence type="predicted"/>
<dbReference type="EMBL" id="LAZR01027507">
    <property type="protein sequence ID" value="KKL65517.1"/>
    <property type="molecule type" value="Genomic_DNA"/>
</dbReference>
<protein>
    <submittedName>
        <fullName evidence="1">Uncharacterized protein</fullName>
    </submittedName>
</protein>
<comment type="caution">
    <text evidence="1">The sequence shown here is derived from an EMBL/GenBank/DDBJ whole genome shotgun (WGS) entry which is preliminary data.</text>
</comment>